<feature type="chain" id="PRO_5007573623" evidence="1">
    <location>
        <begin position="21"/>
        <end position="614"/>
    </location>
</feature>
<accession>A0A150WT27</accession>
<dbReference type="OrthoDB" id="5287362at2"/>
<evidence type="ECO:0000313" key="2">
    <source>
        <dbReference type="EMBL" id="KYG67648.1"/>
    </source>
</evidence>
<organism evidence="2 3">
    <name type="scientific">Bdellovibrio bacteriovorus</name>
    <dbReference type="NCBI Taxonomy" id="959"/>
    <lineage>
        <taxon>Bacteria</taxon>
        <taxon>Pseudomonadati</taxon>
        <taxon>Bdellovibrionota</taxon>
        <taxon>Bdellovibrionia</taxon>
        <taxon>Bdellovibrionales</taxon>
        <taxon>Pseudobdellovibrionaceae</taxon>
        <taxon>Bdellovibrio</taxon>
    </lineage>
</organism>
<gene>
    <name evidence="2" type="ORF">AZI85_16750</name>
</gene>
<proteinExistence type="predicted"/>
<evidence type="ECO:0000256" key="1">
    <source>
        <dbReference type="SAM" id="SignalP"/>
    </source>
</evidence>
<dbReference type="AlphaFoldDB" id="A0A150WT27"/>
<keyword evidence="1" id="KW-0732">Signal</keyword>
<comment type="caution">
    <text evidence="2">The sequence shown here is derived from an EMBL/GenBank/DDBJ whole genome shotgun (WGS) entry which is preliminary data.</text>
</comment>
<protein>
    <submittedName>
        <fullName evidence="2">Uncharacterized protein</fullName>
    </submittedName>
</protein>
<reference evidence="2 3" key="1">
    <citation type="submission" date="2016-03" db="EMBL/GenBank/DDBJ databases">
        <authorList>
            <person name="Ploux O."/>
        </authorList>
    </citation>
    <scope>NUCLEOTIDE SEQUENCE [LARGE SCALE GENOMIC DNA]</scope>
    <source>
        <strain evidence="2 3">BER2</strain>
    </source>
</reference>
<evidence type="ECO:0000313" key="3">
    <source>
        <dbReference type="Proteomes" id="UP000075391"/>
    </source>
</evidence>
<name>A0A150WT27_BDEBC</name>
<dbReference type="RefSeq" id="WP_063243245.1">
    <property type="nucleotide sequence ID" value="NZ_LUKF01000007.1"/>
</dbReference>
<feature type="signal peptide" evidence="1">
    <location>
        <begin position="1"/>
        <end position="20"/>
    </location>
</feature>
<sequence>MKLVIASLICSWCFSQFAFAQEAPKTEAAKKEEPKKQEAPAATVEKKMTEFDKPLFFSVVDQELKIKNPRVDFDLQKSKGQELDINGVTFNNNSFTAKLEGDTLNFTWDTELVPGGDISVINEQGKELWKKAADGKGTWSFKGVRGSDGPQWKDGERFHFCIRSEVGRGYSGMCTQNYAVEVKESGVQLGLAKSSTTPRVIFQNDEKKLKGGEEVAVGTPVQFLATLSTNATYEFVSEPVAPIVKDMIESEKKDHVTITGEMPKPLKAEAKTISGNDYGKITQILGFQSTIAEARDLWAADFPVKKSRLVIPGKSGGIFSYELEIQNPPRQQDRRFISDRAIKGTYKSKDQMQVRDAADNMQTWEFEAPQKFANNTVYLDVQGEKATHKSYLEIYRAGAGEASLRLTGVVTTDGDFVMLGEGHVSWWFNDIFGAQNYWLSKQRWGVSARYFTSLTQLPATDESGASENVDLKVAEADLRYRFTPGLWEKDETVGAIVAYEAMTLGDANVPKLGVGLFWARSMPKSIDTWFSKIPFMNYPKWVDMEFIKYVSSTDSDITLGDDYVLNFHGKVLWTPSFFGEAGFGLKNYYFEKSSDGSGAKLTTFYGTVGLGINF</sequence>
<dbReference type="EMBL" id="LUKF01000007">
    <property type="protein sequence ID" value="KYG67648.1"/>
    <property type="molecule type" value="Genomic_DNA"/>
</dbReference>
<dbReference type="Proteomes" id="UP000075391">
    <property type="component" value="Unassembled WGS sequence"/>
</dbReference>